<dbReference type="EMBL" id="KZ623407">
    <property type="protein sequence ID" value="RQO93670.1"/>
    <property type="molecule type" value="Genomic_DNA"/>
</dbReference>
<dbReference type="AlphaFoldDB" id="A0A3N7FGU3"/>
<evidence type="ECO:0000256" key="3">
    <source>
        <dbReference type="ARBA" id="ARBA00023163"/>
    </source>
</evidence>
<sequence length="62" mass="7170">MSCPSFCILCIAKIWLSYSAPYHDPRTNLRYANTDVFKLVRSLPNEHVQRYLALRNAAVTLK</sequence>
<evidence type="ECO:0000256" key="5">
    <source>
        <dbReference type="SAM" id="SignalP"/>
    </source>
</evidence>
<evidence type="ECO:0000256" key="2">
    <source>
        <dbReference type="ARBA" id="ARBA00023015"/>
    </source>
</evidence>
<dbReference type="PANTHER" id="PTHR31200:SF1">
    <property type="entry name" value="INO80 COMPLEX SUBUNIT C"/>
    <property type="match status" value="1"/>
</dbReference>
<proteinExistence type="predicted"/>
<name>A0A3N7FGU3_POPTR</name>
<keyword evidence="4" id="KW-0539">Nucleus</keyword>
<evidence type="ECO:0000256" key="1">
    <source>
        <dbReference type="ARBA" id="ARBA00004123"/>
    </source>
</evidence>
<evidence type="ECO:0000256" key="4">
    <source>
        <dbReference type="ARBA" id="ARBA00023242"/>
    </source>
</evidence>
<dbReference type="InterPro" id="IPR013272">
    <property type="entry name" value="Vps72/YL1_C"/>
</dbReference>
<feature type="chain" id="PRO_5018125432" description="Vps72/YL1 C-terminal domain-containing protein" evidence="5">
    <location>
        <begin position="20"/>
        <end position="62"/>
    </location>
</feature>
<organism evidence="7">
    <name type="scientific">Populus trichocarpa</name>
    <name type="common">Western balsam poplar</name>
    <name type="synonym">Populus balsamifera subsp. trichocarpa</name>
    <dbReference type="NCBI Taxonomy" id="3694"/>
    <lineage>
        <taxon>Eukaryota</taxon>
        <taxon>Viridiplantae</taxon>
        <taxon>Streptophyta</taxon>
        <taxon>Embryophyta</taxon>
        <taxon>Tracheophyta</taxon>
        <taxon>Spermatophyta</taxon>
        <taxon>Magnoliopsida</taxon>
        <taxon>eudicotyledons</taxon>
        <taxon>Gunneridae</taxon>
        <taxon>Pentapetalae</taxon>
        <taxon>rosids</taxon>
        <taxon>fabids</taxon>
        <taxon>Malpighiales</taxon>
        <taxon>Salicaceae</taxon>
        <taxon>Saliceae</taxon>
        <taxon>Populus</taxon>
    </lineage>
</organism>
<dbReference type="Pfam" id="PF08265">
    <property type="entry name" value="YL1_C"/>
    <property type="match status" value="1"/>
</dbReference>
<comment type="subcellular location">
    <subcellularLocation>
        <location evidence="1">Nucleus</location>
    </subcellularLocation>
</comment>
<dbReference type="GO" id="GO:0006338">
    <property type="term" value="P:chromatin remodeling"/>
    <property type="evidence" value="ECO:0007669"/>
    <property type="project" value="InterPro"/>
</dbReference>
<keyword evidence="2" id="KW-0805">Transcription regulation</keyword>
<dbReference type="PANTHER" id="PTHR31200">
    <property type="entry name" value="INO80 COMPLEX SUBUNIT C"/>
    <property type="match status" value="1"/>
</dbReference>
<gene>
    <name evidence="7" type="ORF">POPTR_T092101</name>
</gene>
<evidence type="ECO:0000313" key="7">
    <source>
        <dbReference type="EMBL" id="RQO93670.1"/>
    </source>
</evidence>
<feature type="domain" description="Vps72/YL1 C-terminal" evidence="6">
    <location>
        <begin position="19"/>
        <end position="40"/>
    </location>
</feature>
<dbReference type="GO" id="GO:0031011">
    <property type="term" value="C:Ino80 complex"/>
    <property type="evidence" value="ECO:0007669"/>
    <property type="project" value="InterPro"/>
</dbReference>
<dbReference type="InterPro" id="IPR029525">
    <property type="entry name" value="INO80C/Ies6"/>
</dbReference>
<evidence type="ECO:0000259" key="6">
    <source>
        <dbReference type="Pfam" id="PF08265"/>
    </source>
</evidence>
<keyword evidence="3" id="KW-0804">Transcription</keyword>
<protein>
    <recommendedName>
        <fullName evidence="6">Vps72/YL1 C-terminal domain-containing protein</fullName>
    </recommendedName>
</protein>
<keyword evidence="5" id="KW-0732">Signal</keyword>
<feature type="signal peptide" evidence="5">
    <location>
        <begin position="1"/>
        <end position="19"/>
    </location>
</feature>
<reference evidence="7" key="2">
    <citation type="submission" date="2017-07" db="EMBL/GenBank/DDBJ databases">
        <title>WGS assembly of Populus trichocarpa.</title>
        <authorList>
            <person name="Tuskan G."/>
            <person name="Difazio S."/>
            <person name="Jansson S."/>
            <person name="Bohlmann J."/>
            <person name="Grigoriev I."/>
            <person name="Hellsten U."/>
            <person name="Putnam N."/>
            <person name="Ralph S."/>
            <person name="Rombauts S."/>
            <person name="Salamov A."/>
            <person name="Schein J."/>
            <person name="Sterck L."/>
            <person name="Aerts A."/>
            <person name="Bhalerao R."/>
            <person name="Bhalerao R."/>
            <person name="Blaudez D."/>
            <person name="Boerjan W."/>
            <person name="Brun A."/>
            <person name="Brunner A."/>
            <person name="Busov V."/>
            <person name="Campbell M."/>
            <person name="Carlson J."/>
            <person name="Chalot M."/>
            <person name="Chapman J."/>
            <person name="Chen G."/>
            <person name="Cooper D."/>
            <person name="Coutinho P."/>
            <person name="Couturier J."/>
            <person name="Covert S."/>
            <person name="Cronk Q."/>
            <person name="Cunningham R."/>
            <person name="Davis J."/>
            <person name="Degroeve S."/>
            <person name="Dejardin A."/>
            <person name="Depamphilis C."/>
            <person name="Detter J."/>
            <person name="Dirks B."/>
            <person name="Dubchak I."/>
            <person name="Duplessis S."/>
            <person name="Ehlting J."/>
            <person name="Ellis B."/>
            <person name="Gendler K."/>
            <person name="Goodstein D."/>
            <person name="Gribskov M."/>
            <person name="Grimwood J."/>
            <person name="Groover A."/>
            <person name="Gunter L."/>
            <person name="Hamberger B."/>
            <person name="Heinze B."/>
            <person name="Helariutta Y."/>
            <person name="Henrissat B."/>
            <person name="Holligan D."/>
            <person name="Holt R."/>
            <person name="Huang W."/>
            <person name="Islam-Faridi N."/>
            <person name="Jones S."/>
            <person name="Jones-Rhoades M."/>
            <person name="Jorgensen R."/>
            <person name="Joshi C."/>
            <person name="Kangasjarvi J."/>
            <person name="Karlsson J."/>
            <person name="Kelleher C."/>
            <person name="Kirkpatrick R."/>
            <person name="Kirst M."/>
            <person name="Kohler A."/>
            <person name="Kalluri U."/>
            <person name="Larimer F."/>
            <person name="Leebens-Mack J."/>
            <person name="Leple J."/>
            <person name="Locascio P."/>
            <person name="Lou Y."/>
            <person name="Lucas S."/>
            <person name="Martin F."/>
            <person name="Montanini B."/>
            <person name="Napoli C."/>
            <person name="Nelson D."/>
            <person name="Nelson C."/>
            <person name="Nieminen K."/>
            <person name="Nilsson O."/>
            <person name="Pereda V."/>
            <person name="Peter G."/>
            <person name="Philippe R."/>
            <person name="Pilate G."/>
            <person name="Poliakov A."/>
            <person name="Razumovskaya J."/>
            <person name="Richardson P."/>
            <person name="Rinaldi C."/>
            <person name="Ritland K."/>
            <person name="Rouze P."/>
            <person name="Ryaboy D."/>
            <person name="Schmutz J."/>
            <person name="Schrader J."/>
            <person name="Segerman B."/>
            <person name="Shin H."/>
            <person name="Siddiqui A."/>
            <person name="Sterky F."/>
            <person name="Terry A."/>
            <person name="Tsai C."/>
            <person name="Uberbacher E."/>
            <person name="Unneberg P."/>
            <person name="Vahala J."/>
            <person name="Wall K."/>
            <person name="Wessler S."/>
            <person name="Yang G."/>
            <person name="Yin T."/>
            <person name="Douglas C."/>
            <person name="Marra M."/>
            <person name="Sandberg G."/>
            <person name="Van De Peer Y."/>
            <person name="Rokhsar D."/>
        </authorList>
    </citation>
    <scope>NUCLEOTIDE SEQUENCE</scope>
    <source>
        <strain evidence="7">Nisqually-1</strain>
    </source>
</reference>
<accession>A0A3N7FGU3</accession>
<reference evidence="7" key="1">
    <citation type="journal article" date="2006" name="Science">
        <title>The genome of black cottonwood, Populus trichocarpa (Torr. &amp; Gray).</title>
        <authorList>
            <person name="Tuskan G.A."/>
            <person name="Difazio S."/>
            <person name="Jansson S."/>
            <person name="Bohlmann J."/>
            <person name="Grigoriev I."/>
            <person name="Hellsten U."/>
            <person name="Putnam N."/>
            <person name="Ralph S."/>
            <person name="Rombauts S."/>
            <person name="Salamov A."/>
            <person name="Schein J."/>
            <person name="Sterck L."/>
            <person name="Aerts A."/>
            <person name="Bhalerao R.R."/>
            <person name="Bhalerao R.P."/>
            <person name="Blaudez D."/>
            <person name="Boerjan W."/>
            <person name="Brun A."/>
            <person name="Brunner A."/>
            <person name="Busov V."/>
            <person name="Campbell M."/>
            <person name="Carlson J."/>
            <person name="Chalot M."/>
            <person name="Chapman J."/>
            <person name="Chen G.L."/>
            <person name="Cooper D."/>
            <person name="Coutinho P.M."/>
            <person name="Couturier J."/>
            <person name="Covert S."/>
            <person name="Cronk Q."/>
            <person name="Cunningham R."/>
            <person name="Davis J."/>
            <person name="Degroeve S."/>
            <person name="Dejardin A."/>
            <person name="Depamphilis C."/>
            <person name="Detter J."/>
            <person name="Dirks B."/>
            <person name="Dubchak I."/>
            <person name="Duplessis S."/>
            <person name="Ehlting J."/>
            <person name="Ellis B."/>
            <person name="Gendler K."/>
            <person name="Goodstein D."/>
            <person name="Gribskov M."/>
            <person name="Grimwood J."/>
            <person name="Groover A."/>
            <person name="Gunter L."/>
            <person name="Hamberger B."/>
            <person name="Heinze B."/>
            <person name="Helariutta Y."/>
            <person name="Henrissat B."/>
            <person name="Holligan D."/>
            <person name="Holt R."/>
            <person name="Huang W."/>
            <person name="Islam-Faridi N."/>
            <person name="Jones S."/>
            <person name="Jones-Rhoades M."/>
            <person name="Jorgensen R."/>
            <person name="Joshi C."/>
            <person name="Kangasjarvi J."/>
            <person name="Karlsson J."/>
            <person name="Kelleher C."/>
            <person name="Kirkpatrick R."/>
            <person name="Kirst M."/>
            <person name="Kohler A."/>
            <person name="Kalluri U."/>
            <person name="Larimer F."/>
            <person name="Leebens-Mack J."/>
            <person name="Leple J.C."/>
            <person name="Locascio P."/>
            <person name="Lou Y."/>
            <person name="Lucas S."/>
            <person name="Martin F."/>
            <person name="Montanini B."/>
            <person name="Napoli C."/>
            <person name="Nelson D.R."/>
            <person name="Nelson C."/>
            <person name="Nieminen K."/>
            <person name="Nilsson O."/>
            <person name="Pereda V."/>
            <person name="Peter G."/>
            <person name="Philippe R."/>
            <person name="Pilate G."/>
            <person name="Poliakov A."/>
            <person name="Razumovskaya J."/>
            <person name="Richardson P."/>
            <person name="Rinaldi C."/>
            <person name="Ritland K."/>
            <person name="Rouze P."/>
            <person name="Ryaboy D."/>
            <person name="Schmutz J."/>
            <person name="Schrader J."/>
            <person name="Segerman B."/>
            <person name="Shin H."/>
            <person name="Siddiqui A."/>
            <person name="Sterky F."/>
            <person name="Terry A."/>
            <person name="Tsai C.J."/>
            <person name="Uberbacher E."/>
            <person name="Unneberg P."/>
            <person name="Vahala J."/>
            <person name="Wall K."/>
            <person name="Wessler S."/>
            <person name="Yang G."/>
            <person name="Yin T."/>
            <person name="Douglas C."/>
            <person name="Marra M."/>
            <person name="Sandberg G."/>
            <person name="Van de Peer Y."/>
            <person name="Rokhsar D."/>
        </authorList>
    </citation>
    <scope>NUCLEOTIDE SEQUENCE [LARGE SCALE GENOMIC DNA]</scope>
    <source>
        <strain evidence="7">Nisqually-1</strain>
    </source>
</reference>